<comment type="catalytic activity">
    <reaction evidence="6">
        <text>2-deoxy-D-ribose 5-phosphate = D-glyceraldehyde 3-phosphate + acetaldehyde</text>
        <dbReference type="Rhea" id="RHEA:12821"/>
        <dbReference type="ChEBI" id="CHEBI:15343"/>
        <dbReference type="ChEBI" id="CHEBI:59776"/>
        <dbReference type="ChEBI" id="CHEBI:62877"/>
        <dbReference type="EC" id="4.1.2.4"/>
    </reaction>
</comment>
<dbReference type="GO" id="GO:0016052">
    <property type="term" value="P:carbohydrate catabolic process"/>
    <property type="evidence" value="ECO:0007669"/>
    <property type="project" value="TreeGrafter"/>
</dbReference>
<dbReference type="SMART" id="SM01133">
    <property type="entry name" value="DeoC"/>
    <property type="match status" value="1"/>
</dbReference>
<dbReference type="Pfam" id="PF01791">
    <property type="entry name" value="DeoC"/>
    <property type="match status" value="1"/>
</dbReference>
<dbReference type="EMBL" id="VRLR01000009">
    <property type="protein sequence ID" value="TXK79681.1"/>
    <property type="molecule type" value="Genomic_DNA"/>
</dbReference>
<evidence type="ECO:0000256" key="4">
    <source>
        <dbReference type="ARBA" id="ARBA00023239"/>
    </source>
</evidence>
<name>A0A5C8LQN8_9GAMM</name>
<gene>
    <name evidence="8" type="primary">deoC</name>
    <name evidence="8" type="ORF">FU839_13355</name>
</gene>
<dbReference type="Gene3D" id="3.20.20.70">
    <property type="entry name" value="Aldolase class I"/>
    <property type="match status" value="1"/>
</dbReference>
<proteinExistence type="inferred from homology"/>
<dbReference type="OrthoDB" id="6579831at2"/>
<evidence type="ECO:0000256" key="6">
    <source>
        <dbReference type="ARBA" id="ARBA00048791"/>
    </source>
</evidence>
<evidence type="ECO:0000256" key="7">
    <source>
        <dbReference type="NCBIfam" id="TIGR00126"/>
    </source>
</evidence>
<evidence type="ECO:0000313" key="9">
    <source>
        <dbReference type="Proteomes" id="UP000321814"/>
    </source>
</evidence>
<comment type="similarity">
    <text evidence="2">Belongs to the DeoC/FbaB aldolase family. DeoC type 2 subfamily.</text>
</comment>
<evidence type="ECO:0000256" key="2">
    <source>
        <dbReference type="ARBA" id="ARBA00009473"/>
    </source>
</evidence>
<evidence type="ECO:0000313" key="8">
    <source>
        <dbReference type="EMBL" id="TXK79681.1"/>
    </source>
</evidence>
<evidence type="ECO:0000256" key="5">
    <source>
        <dbReference type="ARBA" id="ARBA00023270"/>
    </source>
</evidence>
<accession>A0A5C8LQN8</accession>
<dbReference type="PIRSF" id="PIRSF001357">
    <property type="entry name" value="DeoC"/>
    <property type="match status" value="1"/>
</dbReference>
<dbReference type="Proteomes" id="UP000321814">
    <property type="component" value="Unassembled WGS sequence"/>
</dbReference>
<comment type="pathway">
    <text evidence="1">Carbohydrate degradation; 2-deoxy-D-ribose 1-phosphate degradation; D-glyceraldehyde 3-phosphate and acetaldehyde from 2-deoxy-alpha-D-ribose 1-phosphate: step 2/2.</text>
</comment>
<dbReference type="RefSeq" id="WP_147904769.1">
    <property type="nucleotide sequence ID" value="NZ_BAAAGC010000014.1"/>
</dbReference>
<evidence type="ECO:0000256" key="3">
    <source>
        <dbReference type="ARBA" id="ARBA00012515"/>
    </source>
</evidence>
<dbReference type="InterPro" id="IPR002915">
    <property type="entry name" value="DeoC/FbaB/LacD_aldolase"/>
</dbReference>
<dbReference type="PANTHER" id="PTHR10889">
    <property type="entry name" value="DEOXYRIBOSE-PHOSPHATE ALDOLASE"/>
    <property type="match status" value="1"/>
</dbReference>
<comment type="caution">
    <text evidence="8">The sequence shown here is derived from an EMBL/GenBank/DDBJ whole genome shotgun (WGS) entry which is preliminary data.</text>
</comment>
<dbReference type="EC" id="4.1.2.4" evidence="3 7"/>
<keyword evidence="5" id="KW-0704">Schiff base</keyword>
<reference evidence="8 9" key="1">
    <citation type="submission" date="2019-08" db="EMBL/GenBank/DDBJ databases">
        <title>Draft genome analysis of Rheinheimera tangshanensis isolated from the roots of fresh rice plants (Oryza sativa).</title>
        <authorList>
            <person name="Yu Q."/>
            <person name="Qi Y."/>
            <person name="Zhang H."/>
            <person name="Pu J."/>
        </authorList>
    </citation>
    <scope>NUCLEOTIDE SEQUENCE [LARGE SCALE GENOMIC DNA]</scope>
    <source>
        <strain evidence="8 9">JA3-B52</strain>
    </source>
</reference>
<dbReference type="GO" id="GO:0004139">
    <property type="term" value="F:deoxyribose-phosphate aldolase activity"/>
    <property type="evidence" value="ECO:0007669"/>
    <property type="project" value="UniProtKB-UniRule"/>
</dbReference>
<dbReference type="AlphaFoldDB" id="A0A5C8LQN8"/>
<sequence>MTNPLRIQQLMKLVDLTRLNDQDDAAAMQQWLEQDLAGAAVLPAAVCVYPQYLTQVKDFLQKNQYAIKLATVVNFPSGALPLSQVLDQIKAALMAGADEIDCVLPYQALLSGQTQLVREFLAAVRQATTGVCLKIIIESGELVTCQQISKATELVVGSGADFVKTSTGKVKVGVTEEAARIMLAVIAASERPVGFKASGGVRSVEFALKLVSLFEELTGEVATAQLMRLGASALLNDLSQQLDY</sequence>
<dbReference type="InterPro" id="IPR013785">
    <property type="entry name" value="Aldolase_TIM"/>
</dbReference>
<dbReference type="NCBIfam" id="TIGR00126">
    <property type="entry name" value="deoC"/>
    <property type="match status" value="1"/>
</dbReference>
<dbReference type="SUPFAM" id="SSF51569">
    <property type="entry name" value="Aldolase"/>
    <property type="match status" value="1"/>
</dbReference>
<keyword evidence="4 8" id="KW-0456">Lyase</keyword>
<dbReference type="GO" id="GO:0009264">
    <property type="term" value="P:deoxyribonucleotide catabolic process"/>
    <property type="evidence" value="ECO:0007669"/>
    <property type="project" value="UniProtKB-UniRule"/>
</dbReference>
<keyword evidence="9" id="KW-1185">Reference proteome</keyword>
<evidence type="ECO:0000256" key="1">
    <source>
        <dbReference type="ARBA" id="ARBA00004816"/>
    </source>
</evidence>
<dbReference type="PANTHER" id="PTHR10889:SF3">
    <property type="entry name" value="DEOXYRIBOSE-PHOSPHATE ALDOLASE"/>
    <property type="match status" value="1"/>
</dbReference>
<protein>
    <recommendedName>
        <fullName evidence="3 7">Deoxyribose-phosphate aldolase</fullName>
        <ecNumber evidence="3 7">4.1.2.4</ecNumber>
    </recommendedName>
</protein>
<dbReference type="GO" id="GO:0005737">
    <property type="term" value="C:cytoplasm"/>
    <property type="evidence" value="ECO:0007669"/>
    <property type="project" value="InterPro"/>
</dbReference>
<organism evidence="8 9">
    <name type="scientific">Rheinheimera tangshanensis</name>
    <dbReference type="NCBI Taxonomy" id="400153"/>
    <lineage>
        <taxon>Bacteria</taxon>
        <taxon>Pseudomonadati</taxon>
        <taxon>Pseudomonadota</taxon>
        <taxon>Gammaproteobacteria</taxon>
        <taxon>Chromatiales</taxon>
        <taxon>Chromatiaceae</taxon>
        <taxon>Rheinheimera</taxon>
    </lineage>
</organism>
<dbReference type="InterPro" id="IPR011343">
    <property type="entry name" value="DeoC"/>
</dbReference>